<sequence>MKRCNGNIVVYGTAEGYALDLFDEDLQRILSKYTEVGLKDIACSKKSIILATENAVITAPNLKEKGKVVEDLSGFLDDCMVVGFVKKTPFYVSSKGKRYTLHVLDRKHSRIELPFFATEAEVSSSYIALGHKDQIVLINYSNTLKQTALFKGKLLGWYKGRIVYSRNNAIYTYDPKAKKSEKLMAFDLRKWQGKAMKHYISKEKLVFVMSDCYRIIIDLNTQKITVDTLKLPKG</sequence>
<reference evidence="1" key="1">
    <citation type="submission" date="2016-10" db="EMBL/GenBank/DDBJ databases">
        <authorList>
            <person name="de Groot N.N."/>
        </authorList>
    </citation>
    <scope>NUCLEOTIDE SEQUENCE</scope>
</reference>
<proteinExistence type="predicted"/>
<name>A0A1W1E8C2_9ZZZZ</name>
<gene>
    <name evidence="1" type="ORF">MNB_SV-4-1222</name>
</gene>
<dbReference type="AlphaFoldDB" id="A0A1W1E8C2"/>
<dbReference type="EMBL" id="FPIB01000010">
    <property type="protein sequence ID" value="SFV90107.1"/>
    <property type="molecule type" value="Genomic_DNA"/>
</dbReference>
<accession>A0A1W1E8C2</accession>
<protein>
    <submittedName>
        <fullName evidence="1">Uncharacterized protein</fullName>
    </submittedName>
</protein>
<organism evidence="1">
    <name type="scientific">hydrothermal vent metagenome</name>
    <dbReference type="NCBI Taxonomy" id="652676"/>
    <lineage>
        <taxon>unclassified sequences</taxon>
        <taxon>metagenomes</taxon>
        <taxon>ecological metagenomes</taxon>
    </lineage>
</organism>
<evidence type="ECO:0000313" key="1">
    <source>
        <dbReference type="EMBL" id="SFV90107.1"/>
    </source>
</evidence>